<sequence length="498" mass="57066">MTEAVSYILIALAVLLFLHVLWLVLLLWQNKSKQLKQPLDQSHEYLIIYATQSGNAANLAQQTAEKFKHLNISNRVLDIQHVQADDLSQAQNILWFVSTYGEGDAPDAARQFLFKIMSKSLDLSQQKFAILALGDRRYSNFCQFGLNLEAWLKQNNAQELFKTVCVDHLKPQDLVTWKNQLEQEIHSSLVDFTEIASKPWSALTLSERELLNRGSQGNPLYRIALQFPQGFDWQSGDIIEVQCANSDARIQQFMSVYQAEIAQLAPDFDAQSLKIKNLHLLPNRLTDEDVLTWISRFKELDYREYSAASIPSMGYLQLVIRQEIYQGQLGLGSGWLTEHAVLGETIQARVRSNPSFHLAEHIRPIILIGNGSGIAGLMSHLHQCQKLGYINNWLIYGERQQQFDRGFVEQMQAWKQRGTLRELDLVYSRDGHKVRYVSDCLHKKSHQLETWVERGAVIYVCGSLKGMAQDVDNALTDILGEDVVEQLIQEKRYLRDVY</sequence>
<feature type="domain" description="Flavodoxin-like" evidence="6">
    <location>
        <begin position="45"/>
        <end position="182"/>
    </location>
</feature>
<evidence type="ECO:0000256" key="5">
    <source>
        <dbReference type="SAM" id="Phobius"/>
    </source>
</evidence>
<dbReference type="RefSeq" id="WP_166324100.1">
    <property type="nucleotide sequence ID" value="NZ_CP049916.1"/>
</dbReference>
<dbReference type="InterPro" id="IPR029039">
    <property type="entry name" value="Flavoprotein-like_sf"/>
</dbReference>
<dbReference type="InterPro" id="IPR008254">
    <property type="entry name" value="Flavodoxin/NO_synth"/>
</dbReference>
<dbReference type="InterPro" id="IPR017938">
    <property type="entry name" value="Riboflavin_synthase-like_b-brl"/>
</dbReference>
<evidence type="ECO:0000256" key="3">
    <source>
        <dbReference type="ARBA" id="ARBA00022982"/>
    </source>
</evidence>
<dbReference type="EMBL" id="CP049916">
    <property type="protein sequence ID" value="QIO08917.1"/>
    <property type="molecule type" value="Genomic_DNA"/>
</dbReference>
<gene>
    <name evidence="8" type="ORF">G8D99_07750</name>
</gene>
<dbReference type="Gene3D" id="3.40.50.360">
    <property type="match status" value="1"/>
</dbReference>
<keyword evidence="5" id="KW-0472">Membrane</keyword>
<dbReference type="Pfam" id="PF00258">
    <property type="entry name" value="Flavodoxin_1"/>
    <property type="match status" value="1"/>
</dbReference>
<dbReference type="GO" id="GO:0003958">
    <property type="term" value="F:NADPH-hemoprotein reductase activity"/>
    <property type="evidence" value="ECO:0007669"/>
    <property type="project" value="UniProtKB-EC"/>
</dbReference>
<keyword evidence="1" id="KW-0285">Flavoprotein</keyword>
<dbReference type="InterPro" id="IPR001433">
    <property type="entry name" value="OxRdtase_FAD/NAD-bd"/>
</dbReference>
<keyword evidence="9" id="KW-1185">Reference proteome</keyword>
<dbReference type="PANTHER" id="PTHR19384:SF17">
    <property type="entry name" value="NADPH--CYTOCHROME P450 REDUCTASE"/>
    <property type="match status" value="1"/>
</dbReference>
<dbReference type="KEGG" id="alj:G8D99_07750"/>
<dbReference type="SUPFAM" id="SSF63380">
    <property type="entry name" value="Riboflavin synthase domain-like"/>
    <property type="match status" value="1"/>
</dbReference>
<evidence type="ECO:0000259" key="7">
    <source>
        <dbReference type="PROSITE" id="PS51384"/>
    </source>
</evidence>
<feature type="transmembrane region" description="Helical" evidence="5">
    <location>
        <begin position="6"/>
        <end position="28"/>
    </location>
</feature>
<dbReference type="InterPro" id="IPR001094">
    <property type="entry name" value="Flavdoxin-like"/>
</dbReference>
<keyword evidence="5" id="KW-1133">Transmembrane helix</keyword>
<dbReference type="AlphaFoldDB" id="A0A6G8S431"/>
<dbReference type="InterPro" id="IPR039261">
    <property type="entry name" value="FNR_nucleotide-bd"/>
</dbReference>
<dbReference type="PANTHER" id="PTHR19384">
    <property type="entry name" value="NITRIC OXIDE SYNTHASE-RELATED"/>
    <property type="match status" value="1"/>
</dbReference>
<evidence type="ECO:0000259" key="6">
    <source>
        <dbReference type="PROSITE" id="PS50902"/>
    </source>
</evidence>
<evidence type="ECO:0000256" key="4">
    <source>
        <dbReference type="ARBA" id="ARBA00023797"/>
    </source>
</evidence>
<feature type="domain" description="FAD-binding FR-type" evidence="7">
    <location>
        <begin position="198"/>
        <end position="359"/>
    </location>
</feature>
<dbReference type="Pfam" id="PF00175">
    <property type="entry name" value="NAD_binding_1"/>
    <property type="match status" value="1"/>
</dbReference>
<dbReference type="GO" id="GO:0050660">
    <property type="term" value="F:flavin adenine dinucleotide binding"/>
    <property type="evidence" value="ECO:0007669"/>
    <property type="project" value="TreeGrafter"/>
</dbReference>
<name>A0A6G8S431_9GAMM</name>
<dbReference type="CDD" id="cd06200">
    <property type="entry name" value="SiR_like1"/>
    <property type="match status" value="1"/>
</dbReference>
<dbReference type="PROSITE" id="PS51384">
    <property type="entry name" value="FAD_FR"/>
    <property type="match status" value="1"/>
</dbReference>
<protein>
    <recommendedName>
        <fullName evidence="4">NADPH--hemoprotein reductase</fullName>
        <ecNumber evidence="4">1.6.2.4</ecNumber>
    </recommendedName>
</protein>
<keyword evidence="5" id="KW-0812">Transmembrane</keyword>
<proteinExistence type="predicted"/>
<dbReference type="Proteomes" id="UP000501939">
    <property type="component" value="Chromosome"/>
</dbReference>
<dbReference type="Gene3D" id="3.40.50.80">
    <property type="entry name" value="Nucleotide-binding domain of ferredoxin-NADP reductase (FNR) module"/>
    <property type="match status" value="1"/>
</dbReference>
<evidence type="ECO:0000313" key="8">
    <source>
        <dbReference type="EMBL" id="QIO08917.1"/>
    </source>
</evidence>
<accession>A0A6G8S431</accession>
<evidence type="ECO:0000256" key="1">
    <source>
        <dbReference type="ARBA" id="ARBA00022630"/>
    </source>
</evidence>
<organism evidence="8 9">
    <name type="scientific">Acinetobacter lanii</name>
    <dbReference type="NCBI Taxonomy" id="2715163"/>
    <lineage>
        <taxon>Bacteria</taxon>
        <taxon>Pseudomonadati</taxon>
        <taxon>Pseudomonadota</taxon>
        <taxon>Gammaproteobacteria</taxon>
        <taxon>Moraxellales</taxon>
        <taxon>Moraxellaceae</taxon>
        <taxon>Acinetobacter</taxon>
    </lineage>
</organism>
<reference evidence="8 9" key="1">
    <citation type="submission" date="2020-03" db="EMBL/GenBank/DDBJ databases">
        <authorList>
            <person name="Zhu W."/>
        </authorList>
    </citation>
    <scope>NUCLEOTIDE SEQUENCE [LARGE SCALE GENOMIC DNA]</scope>
    <source>
        <strain evidence="8 9">185</strain>
    </source>
</reference>
<dbReference type="EC" id="1.6.2.4" evidence="4"/>
<keyword evidence="3" id="KW-0249">Electron transport</keyword>
<dbReference type="SUPFAM" id="SSF52343">
    <property type="entry name" value="Ferredoxin reductase-like, C-terminal NADP-linked domain"/>
    <property type="match status" value="1"/>
</dbReference>
<dbReference type="SUPFAM" id="SSF52218">
    <property type="entry name" value="Flavoproteins"/>
    <property type="match status" value="1"/>
</dbReference>
<dbReference type="PRINTS" id="PR00369">
    <property type="entry name" value="FLAVODOXIN"/>
</dbReference>
<keyword evidence="2" id="KW-0288">FMN</keyword>
<evidence type="ECO:0000313" key="9">
    <source>
        <dbReference type="Proteomes" id="UP000501939"/>
    </source>
</evidence>
<evidence type="ECO:0000256" key="2">
    <source>
        <dbReference type="ARBA" id="ARBA00022643"/>
    </source>
</evidence>
<dbReference type="PROSITE" id="PS50902">
    <property type="entry name" value="FLAVODOXIN_LIKE"/>
    <property type="match status" value="1"/>
</dbReference>
<dbReference type="GO" id="GO:0010181">
    <property type="term" value="F:FMN binding"/>
    <property type="evidence" value="ECO:0007669"/>
    <property type="project" value="InterPro"/>
</dbReference>
<dbReference type="InterPro" id="IPR017927">
    <property type="entry name" value="FAD-bd_FR_type"/>
</dbReference>
<dbReference type="GO" id="GO:0005829">
    <property type="term" value="C:cytosol"/>
    <property type="evidence" value="ECO:0007669"/>
    <property type="project" value="TreeGrafter"/>
</dbReference>
<keyword evidence="3" id="KW-0813">Transport</keyword>